<dbReference type="SUPFAM" id="SSF109854">
    <property type="entry name" value="DinB/YfiT-like putative metalloenzymes"/>
    <property type="match status" value="1"/>
</dbReference>
<organism evidence="4 5">
    <name type="scientific">Thalassovita mediterranea</name>
    <dbReference type="NCBI Taxonomy" id="340021"/>
    <lineage>
        <taxon>Bacteria</taxon>
        <taxon>Pseudomonadati</taxon>
        <taxon>Pseudomonadota</taxon>
        <taxon>Alphaproteobacteria</taxon>
        <taxon>Rhodobacterales</taxon>
        <taxon>Roseobacteraceae</taxon>
        <taxon>Thalassovita</taxon>
    </lineage>
</organism>
<dbReference type="PANTHER" id="PTHR37302:SF1">
    <property type="entry name" value="PROTEIN DINB"/>
    <property type="match status" value="1"/>
</dbReference>
<dbReference type="InterPro" id="IPR034660">
    <property type="entry name" value="DinB/YfiT-like"/>
</dbReference>
<feature type="binding site" evidence="3">
    <location>
        <position position="50"/>
    </location>
    <ligand>
        <name>a divalent metal cation</name>
        <dbReference type="ChEBI" id="CHEBI:60240"/>
    </ligand>
</feature>
<evidence type="ECO:0000313" key="4">
    <source>
        <dbReference type="EMBL" id="CUH85827.1"/>
    </source>
</evidence>
<protein>
    <submittedName>
        <fullName evidence="4">DinB family protein</fullName>
    </submittedName>
</protein>
<evidence type="ECO:0000256" key="1">
    <source>
        <dbReference type="ARBA" id="ARBA00008635"/>
    </source>
</evidence>
<evidence type="ECO:0000256" key="2">
    <source>
        <dbReference type="ARBA" id="ARBA00022723"/>
    </source>
</evidence>
<feature type="binding site" evidence="3">
    <location>
        <position position="141"/>
    </location>
    <ligand>
        <name>a divalent metal cation</name>
        <dbReference type="ChEBI" id="CHEBI:60240"/>
    </ligand>
</feature>
<dbReference type="Pfam" id="PF05163">
    <property type="entry name" value="DinB"/>
    <property type="match status" value="1"/>
</dbReference>
<feature type="binding site" evidence="3">
    <location>
        <position position="137"/>
    </location>
    <ligand>
        <name>a divalent metal cation</name>
        <dbReference type="ChEBI" id="CHEBI:60240"/>
    </ligand>
</feature>
<dbReference type="AlphaFoldDB" id="A0A0N7M2D8"/>
<dbReference type="Proteomes" id="UP000051681">
    <property type="component" value="Unassembled WGS sequence"/>
</dbReference>
<reference evidence="4 5" key="1">
    <citation type="submission" date="2015-09" db="EMBL/GenBank/DDBJ databases">
        <authorList>
            <consortium name="Swine Surveillance"/>
        </authorList>
    </citation>
    <scope>NUCLEOTIDE SEQUENCE [LARGE SCALE GENOMIC DNA]</scope>
    <source>
        <strain evidence="4 5">CECT 8383</strain>
    </source>
</reference>
<proteinExistence type="inferred from homology"/>
<evidence type="ECO:0000313" key="5">
    <source>
        <dbReference type="Proteomes" id="UP000051681"/>
    </source>
</evidence>
<dbReference type="InterPro" id="IPR007837">
    <property type="entry name" value="DinB"/>
</dbReference>
<dbReference type="RefSeq" id="WP_058319893.1">
    <property type="nucleotide sequence ID" value="NZ_CYSF01000018.1"/>
</dbReference>
<dbReference type="STRING" id="340021.TM5383_03070"/>
<evidence type="ECO:0000256" key="3">
    <source>
        <dbReference type="PIRSR" id="PIRSR607837-1"/>
    </source>
</evidence>
<gene>
    <name evidence="4" type="ORF">TM5383_03070</name>
</gene>
<accession>A0A0N7M2D8</accession>
<comment type="similarity">
    <text evidence="1">Belongs to the DinB family.</text>
</comment>
<name>A0A0N7M2D8_9RHOB</name>
<dbReference type="OrthoDB" id="9807509at2"/>
<dbReference type="Gene3D" id="1.20.120.450">
    <property type="entry name" value="dinb family like domain"/>
    <property type="match status" value="1"/>
</dbReference>
<dbReference type="PANTHER" id="PTHR37302">
    <property type="entry name" value="SLR1116 PROTEIN"/>
    <property type="match status" value="1"/>
</dbReference>
<keyword evidence="2 3" id="KW-0479">Metal-binding</keyword>
<sequence length="171" mass="19363">MPNQTYVLTMARYNLWQNENLITAADTLSAAERVQDRGAFFGSINATFSHLYWGDMIWLSRFAGTPAPTVGIPQSTGLADDWQAFKADRKAFDQRILQWAHEVTPDWFQGDLSWFSGAIGRDVTKPKQMLVMQLFNHQTHHRGQIHAMLTAAGARPGDTDVPFMPDEYLTM</sequence>
<keyword evidence="5" id="KW-1185">Reference proteome</keyword>
<dbReference type="GO" id="GO:0046872">
    <property type="term" value="F:metal ion binding"/>
    <property type="evidence" value="ECO:0007669"/>
    <property type="project" value="UniProtKB-KW"/>
</dbReference>
<dbReference type="EMBL" id="CYSF01000018">
    <property type="protein sequence ID" value="CUH85827.1"/>
    <property type="molecule type" value="Genomic_DNA"/>
</dbReference>